<comment type="caution">
    <text evidence="1">The sequence shown here is derived from an EMBL/GenBank/DDBJ whole genome shotgun (WGS) entry which is preliminary data.</text>
</comment>
<dbReference type="AlphaFoldDB" id="A0A840NUS7"/>
<reference evidence="1 2" key="1">
    <citation type="submission" date="2020-08" db="EMBL/GenBank/DDBJ databases">
        <title>Genomic Encyclopedia of Type Strains, Phase IV (KMG-IV): sequencing the most valuable type-strain genomes for metagenomic binning, comparative biology and taxonomic classification.</title>
        <authorList>
            <person name="Goeker M."/>
        </authorList>
    </citation>
    <scope>NUCLEOTIDE SEQUENCE [LARGE SCALE GENOMIC DNA]</scope>
    <source>
        <strain evidence="1 2">DSM 45615</strain>
    </source>
</reference>
<accession>A0A840NUS7</accession>
<keyword evidence="2" id="KW-1185">Reference proteome</keyword>
<organism evidence="1 2">
    <name type="scientific">Thermocatellispora tengchongensis</name>
    <dbReference type="NCBI Taxonomy" id="1073253"/>
    <lineage>
        <taxon>Bacteria</taxon>
        <taxon>Bacillati</taxon>
        <taxon>Actinomycetota</taxon>
        <taxon>Actinomycetes</taxon>
        <taxon>Streptosporangiales</taxon>
        <taxon>Streptosporangiaceae</taxon>
        <taxon>Thermocatellispora</taxon>
    </lineage>
</organism>
<name>A0A840NUS7_9ACTN</name>
<dbReference type="Proteomes" id="UP000578449">
    <property type="component" value="Unassembled WGS sequence"/>
</dbReference>
<gene>
    <name evidence="1" type="ORF">HNP84_000247</name>
</gene>
<evidence type="ECO:0000313" key="2">
    <source>
        <dbReference type="Proteomes" id="UP000578449"/>
    </source>
</evidence>
<dbReference type="RefSeq" id="WP_185047433.1">
    <property type="nucleotide sequence ID" value="NZ_BAABIX010000006.1"/>
</dbReference>
<evidence type="ECO:0000313" key="1">
    <source>
        <dbReference type="EMBL" id="MBB5130559.1"/>
    </source>
</evidence>
<proteinExistence type="predicted"/>
<protein>
    <submittedName>
        <fullName evidence="1">Uncharacterized protein</fullName>
    </submittedName>
</protein>
<dbReference type="EMBL" id="JACHGN010000001">
    <property type="protein sequence ID" value="MBB5130559.1"/>
    <property type="molecule type" value="Genomic_DNA"/>
</dbReference>
<sequence>MQNPLDLLAADIGRLDRLSPAELAQERGWAERLHAEGRDTAEDLAYLSELEKRAAR</sequence>